<dbReference type="Pfam" id="PF00437">
    <property type="entry name" value="T2SSE"/>
    <property type="match status" value="1"/>
</dbReference>
<dbReference type="InterPro" id="IPR027417">
    <property type="entry name" value="P-loop_NTPase"/>
</dbReference>
<dbReference type="NCBIfam" id="TIGR01420">
    <property type="entry name" value="pilT_fam"/>
    <property type="match status" value="1"/>
</dbReference>
<keyword evidence="4" id="KW-1185">Reference proteome</keyword>
<name>A0ABY8EJC4_9FIRM</name>
<accession>A0ABY8EJC4</accession>
<dbReference type="InterPro" id="IPR006321">
    <property type="entry name" value="PilT/PilU"/>
</dbReference>
<dbReference type="PANTHER" id="PTHR30486">
    <property type="entry name" value="TWITCHING MOTILITY PROTEIN PILT"/>
    <property type="match status" value="1"/>
</dbReference>
<evidence type="ECO:0000259" key="2">
    <source>
        <dbReference type="PROSITE" id="PS00662"/>
    </source>
</evidence>
<protein>
    <submittedName>
        <fullName evidence="3">Type IV pilus twitching motility protein PilT</fullName>
    </submittedName>
</protein>
<evidence type="ECO:0000256" key="1">
    <source>
        <dbReference type="ARBA" id="ARBA00006611"/>
    </source>
</evidence>
<dbReference type="Gene3D" id="3.30.450.90">
    <property type="match status" value="1"/>
</dbReference>
<dbReference type="InterPro" id="IPR003593">
    <property type="entry name" value="AAA+_ATPase"/>
</dbReference>
<dbReference type="InterPro" id="IPR001482">
    <property type="entry name" value="T2SS/T4SS_dom"/>
</dbReference>
<feature type="domain" description="Bacterial type II secretion system protein E" evidence="2">
    <location>
        <begin position="193"/>
        <end position="207"/>
    </location>
</feature>
<dbReference type="CDD" id="cd01131">
    <property type="entry name" value="PilT"/>
    <property type="match status" value="1"/>
</dbReference>
<dbReference type="PROSITE" id="PS00662">
    <property type="entry name" value="T2SP_E"/>
    <property type="match status" value="1"/>
</dbReference>
<dbReference type="Proteomes" id="UP001222800">
    <property type="component" value="Chromosome"/>
</dbReference>
<gene>
    <name evidence="3" type="ORF">P4S50_02890</name>
</gene>
<dbReference type="EMBL" id="CP120733">
    <property type="protein sequence ID" value="WFD11038.1"/>
    <property type="molecule type" value="Genomic_DNA"/>
</dbReference>
<proteinExistence type="inferred from homology"/>
<dbReference type="SMART" id="SM00382">
    <property type="entry name" value="AAA"/>
    <property type="match status" value="1"/>
</dbReference>
<organism evidence="3 4">
    <name type="scientific">Tepidibacter hydrothermalis</name>
    <dbReference type="NCBI Taxonomy" id="3036126"/>
    <lineage>
        <taxon>Bacteria</taxon>
        <taxon>Bacillati</taxon>
        <taxon>Bacillota</taxon>
        <taxon>Clostridia</taxon>
        <taxon>Peptostreptococcales</taxon>
        <taxon>Peptostreptococcaceae</taxon>
        <taxon>Tepidibacter</taxon>
    </lineage>
</organism>
<evidence type="ECO:0000313" key="3">
    <source>
        <dbReference type="EMBL" id="WFD11038.1"/>
    </source>
</evidence>
<dbReference type="InterPro" id="IPR050921">
    <property type="entry name" value="T4SS_GSP_E_ATPase"/>
</dbReference>
<comment type="similarity">
    <text evidence="1">Belongs to the GSP E family.</text>
</comment>
<dbReference type="RefSeq" id="WP_277733002.1">
    <property type="nucleotide sequence ID" value="NZ_CP120733.1"/>
</dbReference>
<reference evidence="3 4" key="1">
    <citation type="submission" date="2023-03" db="EMBL/GenBank/DDBJ databases">
        <title>Complete genome sequence of Tepidibacter sp. SWIR-1, isolated from a deep-sea hydrothermal vent.</title>
        <authorList>
            <person name="Li X."/>
        </authorList>
    </citation>
    <scope>NUCLEOTIDE SEQUENCE [LARGE SCALE GENOMIC DNA]</scope>
    <source>
        <strain evidence="3 4">SWIR-1</strain>
    </source>
</reference>
<dbReference type="SUPFAM" id="SSF52540">
    <property type="entry name" value="P-loop containing nucleoside triphosphate hydrolases"/>
    <property type="match status" value="1"/>
</dbReference>
<dbReference type="Gene3D" id="3.40.50.300">
    <property type="entry name" value="P-loop containing nucleotide triphosphate hydrolases"/>
    <property type="match status" value="1"/>
</dbReference>
<sequence>MNIYDLLEKTIELGASDLHITVGFPPVMRINGKLSKYGEDILLPDDNLSLVKQILDEEKFEKLEEKGELDTSVSYHKLGRFRVNIFKQRGTYCMAIRSVALEIPSMEKLGLPPVIKELAKKQRGLVLVTGPTGSGKSTTLASVIDYINKNRSEHILTLEDPIEYLHKHNKSIVNQREIGTDSKSFANALRSSLRQDPDVILVGEMRDLETISIALTAAETGHLVFSTLHTIGAAKTIDRIIDVFPSHQQDQILVQLSAVLEGVISQQLISKEDGSGRVAALEVMVATTAIRNLIREGKTHQIQTSIQTGMKFGMQTMDNELRNLYAKGIISKEALLTYAVDKDMVSRYI</sequence>
<evidence type="ECO:0000313" key="4">
    <source>
        <dbReference type="Proteomes" id="UP001222800"/>
    </source>
</evidence>